<sequence length="331" mass="38628">MPAYHWINREIESLDPHTDYERIYRLSTGYGLNDFANNLIYALTFPNFVVTPHGAEVVWRDDGGKVLSKATQREEETQNNNALWWYYGPNDPRTQKSIEGINKLHKYWAKKYPGRFSDNEDYVYTLAFSVILVHRLRLRLGLRGWSEKQKIAAHLFWQDMAKYFVTEEDNHLIGFPSDWDATVKYCEEFENTPREGTERGHLIAEAIYSQFGFRYFPRPLHWLGRAMPIALSLPSTLKVHKIDPINPVLEAIIVWVVGAMFWIMETLLPDPSPEKAWWPNMETMDQGEKVSRQKELRQVDQAFKPFFSSSHANHWPGCPFHAAMGKTEKSS</sequence>
<dbReference type="AlphaFoldDB" id="A0A5N5DCU0"/>
<evidence type="ECO:0000313" key="2">
    <source>
        <dbReference type="Proteomes" id="UP000325902"/>
    </source>
</evidence>
<dbReference type="OrthoDB" id="2821871at2759"/>
<gene>
    <name evidence="1" type="ORF">DBV05_g5703</name>
</gene>
<dbReference type="EMBL" id="VCHE01000031">
    <property type="protein sequence ID" value="KAB2575663.1"/>
    <property type="molecule type" value="Genomic_DNA"/>
</dbReference>
<name>A0A5N5DCU0_9PEZI</name>
<protein>
    <recommendedName>
        <fullName evidence="3">ER-bound oxygenase mpaB/mpaB'/Rubber oxygenase catalytic domain-containing protein</fullName>
    </recommendedName>
</protein>
<accession>A0A5N5DCU0</accession>
<evidence type="ECO:0008006" key="3">
    <source>
        <dbReference type="Google" id="ProtNLM"/>
    </source>
</evidence>
<organism evidence="1 2">
    <name type="scientific">Lasiodiplodia theobromae</name>
    <dbReference type="NCBI Taxonomy" id="45133"/>
    <lineage>
        <taxon>Eukaryota</taxon>
        <taxon>Fungi</taxon>
        <taxon>Dikarya</taxon>
        <taxon>Ascomycota</taxon>
        <taxon>Pezizomycotina</taxon>
        <taxon>Dothideomycetes</taxon>
        <taxon>Dothideomycetes incertae sedis</taxon>
        <taxon>Botryosphaeriales</taxon>
        <taxon>Botryosphaeriaceae</taxon>
        <taxon>Lasiodiplodia</taxon>
    </lineage>
</organism>
<keyword evidence="2" id="KW-1185">Reference proteome</keyword>
<reference evidence="1 2" key="1">
    <citation type="journal article" date="2019" name="Sci. Rep.">
        <title>A multi-omics analysis of the grapevine pathogen Lasiodiplodia theobromae reveals that temperature affects the expression of virulence- and pathogenicity-related genes.</title>
        <authorList>
            <person name="Felix C."/>
            <person name="Meneses R."/>
            <person name="Goncalves M.F.M."/>
            <person name="Tilleman L."/>
            <person name="Duarte A.S."/>
            <person name="Jorrin-Novo J.V."/>
            <person name="Van de Peer Y."/>
            <person name="Deforce D."/>
            <person name="Van Nieuwerburgh F."/>
            <person name="Esteves A.C."/>
            <person name="Alves A."/>
        </authorList>
    </citation>
    <scope>NUCLEOTIDE SEQUENCE [LARGE SCALE GENOMIC DNA]</scope>
    <source>
        <strain evidence="1 2">LA-SOL3</strain>
    </source>
</reference>
<comment type="caution">
    <text evidence="1">The sequence shown here is derived from an EMBL/GenBank/DDBJ whole genome shotgun (WGS) entry which is preliminary data.</text>
</comment>
<proteinExistence type="predicted"/>
<evidence type="ECO:0000313" key="1">
    <source>
        <dbReference type="EMBL" id="KAB2575663.1"/>
    </source>
</evidence>
<dbReference type="Proteomes" id="UP000325902">
    <property type="component" value="Unassembled WGS sequence"/>
</dbReference>